<dbReference type="GO" id="GO:0097367">
    <property type="term" value="F:carbohydrate derivative binding"/>
    <property type="evidence" value="ECO:0007669"/>
    <property type="project" value="InterPro"/>
</dbReference>
<dbReference type="Gene3D" id="3.40.50.10490">
    <property type="entry name" value="Glucose-6-phosphate isomerase like protein, domain 1"/>
    <property type="match status" value="1"/>
</dbReference>
<dbReference type="Pfam" id="PF01418">
    <property type="entry name" value="HTH_6"/>
    <property type="match status" value="1"/>
</dbReference>
<dbReference type="PROSITE" id="PS51071">
    <property type="entry name" value="HTH_RPIR"/>
    <property type="match status" value="1"/>
</dbReference>
<feature type="domain" description="HTH rpiR-type" evidence="4">
    <location>
        <begin position="15"/>
        <end position="91"/>
    </location>
</feature>
<dbReference type="Proteomes" id="UP000051984">
    <property type="component" value="Unassembled WGS sequence"/>
</dbReference>
<evidence type="ECO:0000256" key="3">
    <source>
        <dbReference type="ARBA" id="ARBA00023163"/>
    </source>
</evidence>
<sequence>MSKFGKKMEEASVPMAYADIMHKHYNELTKSEKKVADYVLSVGQKVIYATMTDIKKATHVGDATIVRFCQKLGYSGFTDFKIEIAKEDFPKTKPATSVHYYDHIAQHLSDAIKATAALIKPETLQTAIQMMTNATRIWIFGVGGSGEIAHSLSSILLRSGLKCTPEADPHFQAQIASLLSPNDLVIGISLSGKTKDTYDSLKIAHDNGAKVIAITNATVSPIAQLADVTLQTAIEEFLNGGSVAGRVSQLYICNVLAEGYEQMNHVDALALKEKVLRAIIDKSIG</sequence>
<dbReference type="PROSITE" id="PS51464">
    <property type="entry name" value="SIS"/>
    <property type="match status" value="1"/>
</dbReference>
<dbReference type="InterPro" id="IPR035472">
    <property type="entry name" value="RpiR-like_SIS"/>
</dbReference>
<dbReference type="GO" id="GO:0003677">
    <property type="term" value="F:DNA binding"/>
    <property type="evidence" value="ECO:0007669"/>
    <property type="project" value="UniProtKB-KW"/>
</dbReference>
<organism evidence="6 7">
    <name type="scientific">Lacticaseibacillus zeae DSM 20178 = KCTC 3804</name>
    <dbReference type="NCBI Taxonomy" id="1423816"/>
    <lineage>
        <taxon>Bacteria</taxon>
        <taxon>Bacillati</taxon>
        <taxon>Bacillota</taxon>
        <taxon>Bacilli</taxon>
        <taxon>Lactobacillales</taxon>
        <taxon>Lactobacillaceae</taxon>
        <taxon>Lacticaseibacillus</taxon>
    </lineage>
</organism>
<dbReference type="InterPro" id="IPR000281">
    <property type="entry name" value="HTH_RpiR"/>
</dbReference>
<dbReference type="InterPro" id="IPR009057">
    <property type="entry name" value="Homeodomain-like_sf"/>
</dbReference>
<keyword evidence="1" id="KW-0805">Transcription regulation</keyword>
<dbReference type="SUPFAM" id="SSF46689">
    <property type="entry name" value="Homeodomain-like"/>
    <property type="match status" value="1"/>
</dbReference>
<dbReference type="Gene3D" id="1.10.10.10">
    <property type="entry name" value="Winged helix-like DNA-binding domain superfamily/Winged helix DNA-binding domain"/>
    <property type="match status" value="1"/>
</dbReference>
<name>A0A0R1ES24_LACZE</name>
<evidence type="ECO:0000256" key="1">
    <source>
        <dbReference type="ARBA" id="ARBA00023015"/>
    </source>
</evidence>
<reference evidence="6 7" key="1">
    <citation type="journal article" date="2015" name="Genome Announc.">
        <title>Expanding the biotechnology potential of lactobacilli through comparative genomics of 213 strains and associated genera.</title>
        <authorList>
            <person name="Sun Z."/>
            <person name="Harris H.M."/>
            <person name="McCann A."/>
            <person name="Guo C."/>
            <person name="Argimon S."/>
            <person name="Zhang W."/>
            <person name="Yang X."/>
            <person name="Jeffery I.B."/>
            <person name="Cooney J.C."/>
            <person name="Kagawa T.F."/>
            <person name="Liu W."/>
            <person name="Song Y."/>
            <person name="Salvetti E."/>
            <person name="Wrobel A."/>
            <person name="Rasinkangas P."/>
            <person name="Parkhill J."/>
            <person name="Rea M.C."/>
            <person name="O'Sullivan O."/>
            <person name="Ritari J."/>
            <person name="Douillard F.P."/>
            <person name="Paul Ross R."/>
            <person name="Yang R."/>
            <person name="Briner A.E."/>
            <person name="Felis G.E."/>
            <person name="de Vos W.M."/>
            <person name="Barrangou R."/>
            <person name="Klaenhammer T.R."/>
            <person name="Caufield P.W."/>
            <person name="Cui Y."/>
            <person name="Zhang H."/>
            <person name="O'Toole P.W."/>
        </authorList>
    </citation>
    <scope>NUCLEOTIDE SEQUENCE [LARGE SCALE GENOMIC DNA]</scope>
    <source>
        <strain evidence="6 7">DSM 20178</strain>
    </source>
</reference>
<dbReference type="eggNOG" id="COG1737">
    <property type="taxonomic scope" value="Bacteria"/>
</dbReference>
<gene>
    <name evidence="6" type="ORF">FD51_GL000673</name>
</gene>
<feature type="domain" description="SIS" evidence="5">
    <location>
        <begin position="127"/>
        <end position="266"/>
    </location>
</feature>
<proteinExistence type="predicted"/>
<dbReference type="PANTHER" id="PTHR30514:SF1">
    <property type="entry name" value="HTH-TYPE TRANSCRIPTIONAL REGULATOR HEXR-RELATED"/>
    <property type="match status" value="1"/>
</dbReference>
<comment type="caution">
    <text evidence="6">The sequence shown here is derived from an EMBL/GenBank/DDBJ whole genome shotgun (WGS) entry which is preliminary data.</text>
</comment>
<keyword evidence="2" id="KW-0238">DNA-binding</keyword>
<accession>A0A0R1ES24</accession>
<evidence type="ECO:0000259" key="4">
    <source>
        <dbReference type="PROSITE" id="PS51071"/>
    </source>
</evidence>
<evidence type="ECO:0000256" key="2">
    <source>
        <dbReference type="ARBA" id="ARBA00023125"/>
    </source>
</evidence>
<dbReference type="GO" id="GO:1901135">
    <property type="term" value="P:carbohydrate derivative metabolic process"/>
    <property type="evidence" value="ECO:0007669"/>
    <property type="project" value="InterPro"/>
</dbReference>
<dbReference type="InterPro" id="IPR036388">
    <property type="entry name" value="WH-like_DNA-bd_sf"/>
</dbReference>
<dbReference type="SUPFAM" id="SSF53697">
    <property type="entry name" value="SIS domain"/>
    <property type="match status" value="1"/>
</dbReference>
<dbReference type="CDD" id="cd05013">
    <property type="entry name" value="SIS_RpiR"/>
    <property type="match status" value="1"/>
</dbReference>
<dbReference type="PANTHER" id="PTHR30514">
    <property type="entry name" value="GLUCOKINASE"/>
    <property type="match status" value="1"/>
</dbReference>
<dbReference type="PATRIC" id="fig|1423816.3.peg.677"/>
<dbReference type="Pfam" id="PF01380">
    <property type="entry name" value="SIS"/>
    <property type="match status" value="1"/>
</dbReference>
<dbReference type="InterPro" id="IPR047640">
    <property type="entry name" value="RpiR-like"/>
</dbReference>
<protein>
    <submittedName>
        <fullName evidence="6">RpiR family phosphosugar-binding transcriptional regulator</fullName>
    </submittedName>
</protein>
<keyword evidence="3" id="KW-0804">Transcription</keyword>
<dbReference type="AlphaFoldDB" id="A0A0R1ES24"/>
<dbReference type="EMBL" id="AZCT01000011">
    <property type="protein sequence ID" value="KRK12077.1"/>
    <property type="molecule type" value="Genomic_DNA"/>
</dbReference>
<dbReference type="GO" id="GO:0003700">
    <property type="term" value="F:DNA-binding transcription factor activity"/>
    <property type="evidence" value="ECO:0007669"/>
    <property type="project" value="InterPro"/>
</dbReference>
<evidence type="ECO:0000313" key="7">
    <source>
        <dbReference type="Proteomes" id="UP000051984"/>
    </source>
</evidence>
<evidence type="ECO:0000313" key="6">
    <source>
        <dbReference type="EMBL" id="KRK12077.1"/>
    </source>
</evidence>
<evidence type="ECO:0000259" key="5">
    <source>
        <dbReference type="PROSITE" id="PS51464"/>
    </source>
</evidence>
<dbReference type="InterPro" id="IPR001347">
    <property type="entry name" value="SIS_dom"/>
</dbReference>
<dbReference type="InterPro" id="IPR046348">
    <property type="entry name" value="SIS_dom_sf"/>
</dbReference>